<protein>
    <submittedName>
        <fullName evidence="1">Uncharacterized protein</fullName>
    </submittedName>
</protein>
<keyword evidence="2" id="KW-1185">Reference proteome</keyword>
<gene>
    <name evidence="1" type="ORF">ACAOBT_LOCUS11786</name>
</gene>
<proteinExistence type="predicted"/>
<dbReference type="AlphaFoldDB" id="A0A9P0PBP9"/>
<reference evidence="1" key="1">
    <citation type="submission" date="2022-03" db="EMBL/GenBank/DDBJ databases">
        <authorList>
            <person name="Sayadi A."/>
        </authorList>
    </citation>
    <scope>NUCLEOTIDE SEQUENCE</scope>
</reference>
<name>A0A9P0PBP9_ACAOB</name>
<organism evidence="1 2">
    <name type="scientific">Acanthoscelides obtectus</name>
    <name type="common">Bean weevil</name>
    <name type="synonym">Bruchus obtectus</name>
    <dbReference type="NCBI Taxonomy" id="200917"/>
    <lineage>
        <taxon>Eukaryota</taxon>
        <taxon>Metazoa</taxon>
        <taxon>Ecdysozoa</taxon>
        <taxon>Arthropoda</taxon>
        <taxon>Hexapoda</taxon>
        <taxon>Insecta</taxon>
        <taxon>Pterygota</taxon>
        <taxon>Neoptera</taxon>
        <taxon>Endopterygota</taxon>
        <taxon>Coleoptera</taxon>
        <taxon>Polyphaga</taxon>
        <taxon>Cucujiformia</taxon>
        <taxon>Chrysomeloidea</taxon>
        <taxon>Chrysomelidae</taxon>
        <taxon>Bruchinae</taxon>
        <taxon>Bruchini</taxon>
        <taxon>Acanthoscelides</taxon>
    </lineage>
</organism>
<sequence length="69" mass="8164">MTAGPFKPFRQWSHRFCENTHHKSNTLKKVSFHAIQWQHGDLCGCQRPFFEGATLPALQIILRLLYFYI</sequence>
<comment type="caution">
    <text evidence="1">The sequence shown here is derived from an EMBL/GenBank/DDBJ whole genome shotgun (WGS) entry which is preliminary data.</text>
</comment>
<evidence type="ECO:0000313" key="2">
    <source>
        <dbReference type="Proteomes" id="UP001152888"/>
    </source>
</evidence>
<dbReference type="EMBL" id="CAKOFQ010006840">
    <property type="protein sequence ID" value="CAH1975782.1"/>
    <property type="molecule type" value="Genomic_DNA"/>
</dbReference>
<accession>A0A9P0PBP9</accession>
<evidence type="ECO:0000313" key="1">
    <source>
        <dbReference type="EMBL" id="CAH1975782.1"/>
    </source>
</evidence>
<dbReference type="Proteomes" id="UP001152888">
    <property type="component" value="Unassembled WGS sequence"/>
</dbReference>